<gene>
    <name evidence="2" type="ORF">JTE90_014786</name>
</gene>
<accession>A0AAV6UBG6</accession>
<feature type="region of interest" description="Disordered" evidence="1">
    <location>
        <begin position="84"/>
        <end position="110"/>
    </location>
</feature>
<feature type="region of interest" description="Disordered" evidence="1">
    <location>
        <begin position="1"/>
        <end position="21"/>
    </location>
</feature>
<evidence type="ECO:0000256" key="1">
    <source>
        <dbReference type="SAM" id="MobiDB-lite"/>
    </source>
</evidence>
<name>A0AAV6UBG6_9ARAC</name>
<keyword evidence="3" id="KW-1185">Reference proteome</keyword>
<feature type="region of interest" description="Disordered" evidence="1">
    <location>
        <begin position="172"/>
        <end position="191"/>
    </location>
</feature>
<proteinExistence type="predicted"/>
<reference evidence="2 3" key="1">
    <citation type="journal article" date="2022" name="Nat. Ecol. Evol.">
        <title>A masculinizing supergene underlies an exaggerated male reproductive morph in a spider.</title>
        <authorList>
            <person name="Hendrickx F."/>
            <person name="De Corte Z."/>
            <person name="Sonet G."/>
            <person name="Van Belleghem S.M."/>
            <person name="Kostlbacher S."/>
            <person name="Vangestel C."/>
        </authorList>
    </citation>
    <scope>NUCLEOTIDE SEQUENCE [LARGE SCALE GENOMIC DNA]</scope>
    <source>
        <strain evidence="2">W744_W776</strain>
    </source>
</reference>
<organism evidence="2 3">
    <name type="scientific">Oedothorax gibbosus</name>
    <dbReference type="NCBI Taxonomy" id="931172"/>
    <lineage>
        <taxon>Eukaryota</taxon>
        <taxon>Metazoa</taxon>
        <taxon>Ecdysozoa</taxon>
        <taxon>Arthropoda</taxon>
        <taxon>Chelicerata</taxon>
        <taxon>Arachnida</taxon>
        <taxon>Araneae</taxon>
        <taxon>Araneomorphae</taxon>
        <taxon>Entelegynae</taxon>
        <taxon>Araneoidea</taxon>
        <taxon>Linyphiidae</taxon>
        <taxon>Erigoninae</taxon>
        <taxon>Oedothorax</taxon>
    </lineage>
</organism>
<evidence type="ECO:0000313" key="3">
    <source>
        <dbReference type="Proteomes" id="UP000827092"/>
    </source>
</evidence>
<comment type="caution">
    <text evidence="2">The sequence shown here is derived from an EMBL/GenBank/DDBJ whole genome shotgun (WGS) entry which is preliminary data.</text>
</comment>
<evidence type="ECO:0000313" key="2">
    <source>
        <dbReference type="EMBL" id="KAG8181074.1"/>
    </source>
</evidence>
<feature type="compositionally biased region" description="Basic and acidic residues" evidence="1">
    <location>
        <begin position="1"/>
        <end position="10"/>
    </location>
</feature>
<feature type="compositionally biased region" description="Basic and acidic residues" evidence="1">
    <location>
        <begin position="96"/>
        <end position="105"/>
    </location>
</feature>
<protein>
    <submittedName>
        <fullName evidence="2">Uncharacterized protein</fullName>
    </submittedName>
</protein>
<feature type="compositionally biased region" description="Polar residues" evidence="1">
    <location>
        <begin position="11"/>
        <end position="21"/>
    </location>
</feature>
<dbReference type="AlphaFoldDB" id="A0AAV6UBG6"/>
<sequence>MVMSNDDHNDYPSTDSDNSIYLPSKIQDNARIHSIETSPIEIEKPKESLNEKLRSWVVKYKVKNNATNSFKRASAKAERLLETSAVSSDSPDEVLPIEKKSENAKRPARYSSNEAILLSEEEESQSIISSKKYPLPKLPCSYKKLPKKIMSKSRAISHGDSHQSALYSQTFLQSPGSSKQPSQAALQSIENKASTEKNQSALCISYFLLTYTYHLSPRLG</sequence>
<dbReference type="EMBL" id="JAFNEN010000537">
    <property type="protein sequence ID" value="KAG8181074.1"/>
    <property type="molecule type" value="Genomic_DNA"/>
</dbReference>
<dbReference type="Proteomes" id="UP000827092">
    <property type="component" value="Unassembled WGS sequence"/>
</dbReference>